<feature type="transmembrane region" description="Helical" evidence="11">
    <location>
        <begin position="107"/>
        <end position="129"/>
    </location>
</feature>
<dbReference type="OrthoDB" id="9445642at2759"/>
<feature type="transmembrane region" description="Helical" evidence="11">
    <location>
        <begin position="263"/>
        <end position="292"/>
    </location>
</feature>
<protein>
    <submittedName>
        <fullName evidence="13">Melanocortin receptor 5</fullName>
    </submittedName>
</protein>
<evidence type="ECO:0000256" key="4">
    <source>
        <dbReference type="ARBA" id="ARBA00022989"/>
    </source>
</evidence>
<dbReference type="InterPro" id="IPR000276">
    <property type="entry name" value="GPCR_Rhodpsn"/>
</dbReference>
<keyword evidence="6 11" id="KW-0472">Membrane</keyword>
<reference evidence="14" key="1">
    <citation type="journal article" date="2017" name="bioRxiv">
        <title>Comparative analysis of the genomes of Stylophora pistillata and Acropora digitifera provides evidence for extensive differences between species of corals.</title>
        <authorList>
            <person name="Voolstra C.R."/>
            <person name="Li Y."/>
            <person name="Liew Y.J."/>
            <person name="Baumgarten S."/>
            <person name="Zoccola D."/>
            <person name="Flot J.-F."/>
            <person name="Tambutte S."/>
            <person name="Allemand D."/>
            <person name="Aranda M."/>
        </authorList>
    </citation>
    <scope>NUCLEOTIDE SEQUENCE [LARGE SCALE GENOMIC DNA]</scope>
</reference>
<keyword evidence="5 10" id="KW-0297">G-protein coupled receptor</keyword>
<keyword evidence="3 10" id="KW-0812">Transmembrane</keyword>
<organism evidence="13 14">
    <name type="scientific">Stylophora pistillata</name>
    <name type="common">Smooth cauliflower coral</name>
    <dbReference type="NCBI Taxonomy" id="50429"/>
    <lineage>
        <taxon>Eukaryota</taxon>
        <taxon>Metazoa</taxon>
        <taxon>Cnidaria</taxon>
        <taxon>Anthozoa</taxon>
        <taxon>Hexacorallia</taxon>
        <taxon>Scleractinia</taxon>
        <taxon>Astrocoeniina</taxon>
        <taxon>Pocilloporidae</taxon>
        <taxon>Stylophora</taxon>
    </lineage>
</organism>
<evidence type="ECO:0000313" key="13">
    <source>
        <dbReference type="EMBL" id="PFX28046.1"/>
    </source>
</evidence>
<dbReference type="PROSITE" id="PS00237">
    <property type="entry name" value="G_PROTEIN_RECEP_F1_1"/>
    <property type="match status" value="1"/>
</dbReference>
<dbReference type="PANTHER" id="PTHR24246">
    <property type="entry name" value="OLFACTORY RECEPTOR AND ADENOSINE RECEPTOR"/>
    <property type="match status" value="1"/>
</dbReference>
<evidence type="ECO:0000256" key="5">
    <source>
        <dbReference type="ARBA" id="ARBA00023040"/>
    </source>
</evidence>
<dbReference type="PROSITE" id="PS50262">
    <property type="entry name" value="G_PROTEIN_RECEP_F1_2"/>
    <property type="match status" value="1"/>
</dbReference>
<dbReference type="EMBL" id="LSMT01000090">
    <property type="protein sequence ID" value="PFX28046.1"/>
    <property type="molecule type" value="Genomic_DNA"/>
</dbReference>
<gene>
    <name evidence="13" type="primary">MC5R</name>
    <name evidence="13" type="ORF">AWC38_SpisGene7230</name>
</gene>
<feature type="domain" description="G-protein coupled receptors family 1 profile" evidence="12">
    <location>
        <begin position="86"/>
        <end position="323"/>
    </location>
</feature>
<accession>A0A2B4SF93</accession>
<dbReference type="AlphaFoldDB" id="A0A2B4SF93"/>
<dbReference type="InterPro" id="IPR017452">
    <property type="entry name" value="GPCR_Rhodpsn_7TM"/>
</dbReference>
<evidence type="ECO:0000259" key="12">
    <source>
        <dbReference type="PROSITE" id="PS50262"/>
    </source>
</evidence>
<name>A0A2B4SF93_STYPI</name>
<keyword evidence="9 10" id="KW-0807">Transducer</keyword>
<dbReference type="SMART" id="SM01381">
    <property type="entry name" value="7TM_GPCR_Srsx"/>
    <property type="match status" value="1"/>
</dbReference>
<dbReference type="Gene3D" id="1.20.1070.10">
    <property type="entry name" value="Rhodopsin 7-helix transmembrane proteins"/>
    <property type="match status" value="1"/>
</dbReference>
<dbReference type="SUPFAM" id="SSF81321">
    <property type="entry name" value="Family A G protein-coupled receptor-like"/>
    <property type="match status" value="1"/>
</dbReference>
<feature type="transmembrane region" description="Helical" evidence="11">
    <location>
        <begin position="188"/>
        <end position="207"/>
    </location>
</feature>
<evidence type="ECO:0000256" key="11">
    <source>
        <dbReference type="SAM" id="Phobius"/>
    </source>
</evidence>
<evidence type="ECO:0000256" key="7">
    <source>
        <dbReference type="ARBA" id="ARBA00023170"/>
    </source>
</evidence>
<keyword evidence="4 11" id="KW-1133">Transmembrane helix</keyword>
<dbReference type="GO" id="GO:0004930">
    <property type="term" value="F:G protein-coupled receptor activity"/>
    <property type="evidence" value="ECO:0007669"/>
    <property type="project" value="UniProtKB-KW"/>
</dbReference>
<evidence type="ECO:0000313" key="14">
    <source>
        <dbReference type="Proteomes" id="UP000225706"/>
    </source>
</evidence>
<dbReference type="STRING" id="50429.A0A2B4SF93"/>
<evidence type="ECO:0000256" key="8">
    <source>
        <dbReference type="ARBA" id="ARBA00023180"/>
    </source>
</evidence>
<evidence type="ECO:0000256" key="9">
    <source>
        <dbReference type="ARBA" id="ARBA00023224"/>
    </source>
</evidence>
<keyword evidence="8" id="KW-0325">Glycoprotein</keyword>
<keyword evidence="14" id="KW-1185">Reference proteome</keyword>
<evidence type="ECO:0000256" key="2">
    <source>
        <dbReference type="ARBA" id="ARBA00022475"/>
    </source>
</evidence>
<dbReference type="GO" id="GO:0005886">
    <property type="term" value="C:plasma membrane"/>
    <property type="evidence" value="ECO:0007669"/>
    <property type="project" value="UniProtKB-SubCell"/>
</dbReference>
<comment type="similarity">
    <text evidence="10">Belongs to the G-protein coupled receptor 1 family.</text>
</comment>
<dbReference type="Proteomes" id="UP000225706">
    <property type="component" value="Unassembled WGS sequence"/>
</dbReference>
<sequence>MLNNVDEGRSDDMHRWQIYAAVTLMYNSCEKIEMANTTTNFTSHLNTTQPMSGGGWGGGGFGVPSKESVILACFFYTVIALVAVFGNLMVVTAFFINDKLRTVTNYFVLGLAVADIFVGALSVPLWMYILNYYADLRPMDLRFRNLNELYIALDNFAGISSILHLMAISMERYFCVGWAVKHRNTKKYVYYIALFLVWFISALAASIKHTIPSIKKEDLVLLTFVVFFLLPLTVIIVSYAAIWKIAMTRMNNNPSKRSLKREIRTATTIAFVIGFFLIAWTPFFITLIVVVYCPITTCPYSWSATIFYKFLHYSNSSINPIVYGVRIPEFRKTFKFILRRIYGPILAPCRN</sequence>
<evidence type="ECO:0000256" key="10">
    <source>
        <dbReference type="RuleBase" id="RU000688"/>
    </source>
</evidence>
<dbReference type="PANTHER" id="PTHR24246:SF27">
    <property type="entry name" value="ADENOSINE RECEPTOR, ISOFORM A"/>
    <property type="match status" value="1"/>
</dbReference>
<dbReference type="PRINTS" id="PR00237">
    <property type="entry name" value="GPCRRHODOPSN"/>
</dbReference>
<feature type="transmembrane region" description="Helical" evidence="11">
    <location>
        <begin position="69"/>
        <end position="95"/>
    </location>
</feature>
<evidence type="ECO:0000256" key="1">
    <source>
        <dbReference type="ARBA" id="ARBA00004651"/>
    </source>
</evidence>
<comment type="caution">
    <text evidence="13">The sequence shown here is derived from an EMBL/GenBank/DDBJ whole genome shotgun (WGS) entry which is preliminary data.</text>
</comment>
<proteinExistence type="inferred from homology"/>
<keyword evidence="2" id="KW-1003">Cell membrane</keyword>
<dbReference type="Pfam" id="PF00001">
    <property type="entry name" value="7tm_1"/>
    <property type="match status" value="1"/>
</dbReference>
<evidence type="ECO:0000256" key="3">
    <source>
        <dbReference type="ARBA" id="ARBA00022692"/>
    </source>
</evidence>
<keyword evidence="7 10" id="KW-0675">Receptor</keyword>
<feature type="transmembrane region" description="Helical" evidence="11">
    <location>
        <begin position="149"/>
        <end position="168"/>
    </location>
</feature>
<evidence type="ECO:0000256" key="6">
    <source>
        <dbReference type="ARBA" id="ARBA00023136"/>
    </source>
</evidence>
<comment type="subcellular location">
    <subcellularLocation>
        <location evidence="1">Cell membrane</location>
        <topology evidence="1">Multi-pass membrane protein</topology>
    </subcellularLocation>
</comment>
<feature type="transmembrane region" description="Helical" evidence="11">
    <location>
        <begin position="219"/>
        <end position="242"/>
    </location>
</feature>